<organism evidence="3">
    <name type="scientific">viral metagenome</name>
    <dbReference type="NCBI Taxonomy" id="1070528"/>
    <lineage>
        <taxon>unclassified sequences</taxon>
        <taxon>metagenomes</taxon>
        <taxon>organismal metagenomes</taxon>
    </lineage>
</organism>
<feature type="region of interest" description="Disordered" evidence="2">
    <location>
        <begin position="1"/>
        <end position="23"/>
    </location>
</feature>
<feature type="compositionally biased region" description="Acidic residues" evidence="2">
    <location>
        <begin position="13"/>
        <end position="23"/>
    </location>
</feature>
<protein>
    <submittedName>
        <fullName evidence="3">Uncharacterized protein</fullName>
    </submittedName>
</protein>
<keyword evidence="1" id="KW-0175">Coiled coil</keyword>
<sequence length="481" mass="54852">MSEFQTEAKAEAEAEAEAEAAAEAEEGLLLRLKTANENLTEAMKNLKIIEQKYLIKVSESAEPGPPALKRDRDELPNPPKDEPPNPPKKKGTGARLTFDEFQEELPVEKYLKPADSFKKCFVLDNWENMPLSQDAKALKNIYYESIRQLQEVDVDQYEDLIHAQTGVRQLQSEVLYLNAELRKINPYFSTPEFDYDDEVSEESNVLLYGKSYSQTRVKTGYAFFSRVKFERCWVRTGNGESESLRPCDNFVVVVYGNSNERGDVDYAIDDDDHTYSVQEAVPVWCLKLNGDVDVEGEIKNIRAEKIKAEIELIQRTESLRMQLQDPKMKQELRISRSLELKELTKELEELTKELKELTKGNGRLKGINVVDTIEKKKFEIDCLESFIANKTKIYSFAEEGQGGAAAAVAAAEAGGEAGGEAMAVVTKDALERFGGFYAMKNKRRPISKKNSMTKHKKQVKKTKRKPRKIMKKRNTRRKYKK</sequence>
<dbReference type="AlphaFoldDB" id="A0A6C0JIS5"/>
<feature type="region of interest" description="Disordered" evidence="2">
    <location>
        <begin position="60"/>
        <end position="93"/>
    </location>
</feature>
<evidence type="ECO:0000313" key="3">
    <source>
        <dbReference type="EMBL" id="QHU04941.1"/>
    </source>
</evidence>
<evidence type="ECO:0000256" key="2">
    <source>
        <dbReference type="SAM" id="MobiDB-lite"/>
    </source>
</evidence>
<reference evidence="3" key="1">
    <citation type="journal article" date="2020" name="Nature">
        <title>Giant virus diversity and host interactions through global metagenomics.</title>
        <authorList>
            <person name="Schulz F."/>
            <person name="Roux S."/>
            <person name="Paez-Espino D."/>
            <person name="Jungbluth S."/>
            <person name="Walsh D.A."/>
            <person name="Denef V.J."/>
            <person name="McMahon K.D."/>
            <person name="Konstantinidis K.T."/>
            <person name="Eloe-Fadrosh E.A."/>
            <person name="Kyrpides N.C."/>
            <person name="Woyke T."/>
        </authorList>
    </citation>
    <scope>NUCLEOTIDE SEQUENCE</scope>
    <source>
        <strain evidence="3">GVMAG-M-3300027708-5</strain>
    </source>
</reference>
<evidence type="ECO:0000256" key="1">
    <source>
        <dbReference type="SAM" id="Coils"/>
    </source>
</evidence>
<dbReference type="EMBL" id="MN740405">
    <property type="protein sequence ID" value="QHU04941.1"/>
    <property type="molecule type" value="Genomic_DNA"/>
</dbReference>
<feature type="coiled-coil region" evidence="1">
    <location>
        <begin position="333"/>
        <end position="367"/>
    </location>
</feature>
<name>A0A6C0JIS5_9ZZZZ</name>
<feature type="compositionally biased region" description="Basic and acidic residues" evidence="2">
    <location>
        <begin position="1"/>
        <end position="12"/>
    </location>
</feature>
<feature type="compositionally biased region" description="Basic and acidic residues" evidence="2">
    <location>
        <begin position="68"/>
        <end position="83"/>
    </location>
</feature>
<accession>A0A6C0JIS5</accession>
<feature type="region of interest" description="Disordered" evidence="2">
    <location>
        <begin position="442"/>
        <end position="481"/>
    </location>
</feature>
<proteinExistence type="predicted"/>